<feature type="compositionally biased region" description="Low complexity" evidence="1">
    <location>
        <begin position="33"/>
        <end position="45"/>
    </location>
</feature>
<accession>A0ABN9RSW9</accession>
<evidence type="ECO:0000256" key="1">
    <source>
        <dbReference type="SAM" id="MobiDB-lite"/>
    </source>
</evidence>
<protein>
    <submittedName>
        <fullName evidence="2">Uncharacterized protein</fullName>
    </submittedName>
</protein>
<feature type="compositionally biased region" description="Pro residues" evidence="1">
    <location>
        <begin position="127"/>
        <end position="149"/>
    </location>
</feature>
<proteinExistence type="predicted"/>
<keyword evidence="3" id="KW-1185">Reference proteome</keyword>
<gene>
    <name evidence="2" type="ORF">PCOR1329_LOCUS23424</name>
</gene>
<comment type="caution">
    <text evidence="2">The sequence shown here is derived from an EMBL/GenBank/DDBJ whole genome shotgun (WGS) entry which is preliminary data.</text>
</comment>
<name>A0ABN9RSW9_9DINO</name>
<feature type="compositionally biased region" description="Low complexity" evidence="1">
    <location>
        <begin position="110"/>
        <end position="126"/>
    </location>
</feature>
<sequence>MAARRAAAAGTGCSRSGPAKKRHEPTARRGRPAPRASAAPSGARTGHPCPGPAKRQTPPGQRGRSAPRAVTKRKGISVIAKYVRAGTSRQLSKGTPGSLALDKQVPKSGLAPATSTTEALETLLAPPGAPAPPAPPPQAQGGGPAPPPVTRGRKRAFSKEMTPKAVRAALKRPEAAELPESTRRRYEALVRGAGSKVKRAQWSVLRAYFGTQSKTDGRQAVVAALLAALVLAVSARERVRGTTAGELSGLPAPVARVLVARAQGG</sequence>
<feature type="region of interest" description="Disordered" evidence="1">
    <location>
        <begin position="1"/>
        <end position="164"/>
    </location>
</feature>
<organism evidence="2 3">
    <name type="scientific">Prorocentrum cordatum</name>
    <dbReference type="NCBI Taxonomy" id="2364126"/>
    <lineage>
        <taxon>Eukaryota</taxon>
        <taxon>Sar</taxon>
        <taxon>Alveolata</taxon>
        <taxon>Dinophyceae</taxon>
        <taxon>Prorocentrales</taxon>
        <taxon>Prorocentraceae</taxon>
        <taxon>Prorocentrum</taxon>
    </lineage>
</organism>
<evidence type="ECO:0000313" key="3">
    <source>
        <dbReference type="Proteomes" id="UP001189429"/>
    </source>
</evidence>
<dbReference type="EMBL" id="CAUYUJ010007925">
    <property type="protein sequence ID" value="CAK0822376.1"/>
    <property type="molecule type" value="Genomic_DNA"/>
</dbReference>
<reference evidence="2" key="1">
    <citation type="submission" date="2023-10" db="EMBL/GenBank/DDBJ databases">
        <authorList>
            <person name="Chen Y."/>
            <person name="Shah S."/>
            <person name="Dougan E. K."/>
            <person name="Thang M."/>
            <person name="Chan C."/>
        </authorList>
    </citation>
    <scope>NUCLEOTIDE SEQUENCE [LARGE SCALE GENOMIC DNA]</scope>
</reference>
<dbReference type="Proteomes" id="UP001189429">
    <property type="component" value="Unassembled WGS sequence"/>
</dbReference>
<feature type="compositionally biased region" description="Basic residues" evidence="1">
    <location>
        <begin position="18"/>
        <end position="32"/>
    </location>
</feature>
<evidence type="ECO:0000313" key="2">
    <source>
        <dbReference type="EMBL" id="CAK0822376.1"/>
    </source>
</evidence>